<reference evidence="5" key="1">
    <citation type="submission" date="2017-01" db="EMBL/GenBank/DDBJ databases">
        <authorList>
            <person name="Wolfgang W.J."/>
            <person name="Cole J."/>
            <person name="Wroblewski D."/>
            <person name="Mcginnis J."/>
            <person name="Musser K.A."/>
        </authorList>
    </citation>
    <scope>NUCLEOTIDE SEQUENCE [LARGE SCALE GENOMIC DNA]</scope>
    <source>
        <strain evidence="5">DSM 19151</strain>
    </source>
</reference>
<dbReference type="AlphaFoldDB" id="A0A1X3DBW4"/>
<comment type="subcellular location">
    <subcellularLocation>
        <location evidence="1">Cell outer membrane</location>
    </subcellularLocation>
</comment>
<dbReference type="NCBIfam" id="NF041636">
    <property type="entry name" value="slam_lipo"/>
    <property type="match status" value="1"/>
</dbReference>
<dbReference type="STRING" id="194197.BWD09_05995"/>
<evidence type="ECO:0000313" key="4">
    <source>
        <dbReference type="EMBL" id="OSI17265.1"/>
    </source>
</evidence>
<dbReference type="InterPro" id="IPR054843">
    <property type="entry name" value="Slam_hemophilin_C"/>
</dbReference>
<evidence type="ECO:0000313" key="5">
    <source>
        <dbReference type="Proteomes" id="UP000193118"/>
    </source>
</evidence>
<dbReference type="OrthoDB" id="8607152at2"/>
<dbReference type="Pfam" id="PF01298">
    <property type="entry name" value="TbpB_B_D"/>
    <property type="match status" value="1"/>
</dbReference>
<dbReference type="SUPFAM" id="SSF56925">
    <property type="entry name" value="OMPA-like"/>
    <property type="match status" value="1"/>
</dbReference>
<feature type="domain" description="Transferrin-binding protein B C-lobe/N-lobe beta-barrel" evidence="3">
    <location>
        <begin position="89"/>
        <end position="199"/>
    </location>
</feature>
<sequence length="200" mass="20856">MKKLFIIGISSLLLAACGSGGGGSGVAETPDGTRINLNLSDNGLVGGQTEDGKLVGWNQDSSFYGAWVNNSNQVQELRYQGTLTPEKDIPNSGKATYYGNAVRNDSLTGDIITDGTSRVTVDFGNKTVSGEITMPGLRRDITLHEGRLSGAQYSGNASVLGNSSGRYEGGLFGANAAETAGVVKFDNNSSLDTAFGGKRY</sequence>
<dbReference type="PROSITE" id="PS51257">
    <property type="entry name" value="PROKAR_LIPOPROTEIN"/>
    <property type="match status" value="1"/>
</dbReference>
<dbReference type="RefSeq" id="WP_085365800.1">
    <property type="nucleotide sequence ID" value="NZ_CAUJPZ010000004.1"/>
</dbReference>
<feature type="signal peptide" evidence="2">
    <location>
        <begin position="1"/>
        <end position="15"/>
    </location>
</feature>
<keyword evidence="2" id="KW-0732">Signal</keyword>
<gene>
    <name evidence="4" type="ORF">BWD09_05995</name>
</gene>
<comment type="caution">
    <text evidence="4">The sequence shown here is derived from an EMBL/GenBank/DDBJ whole genome shotgun (WGS) entry which is preliminary data.</text>
</comment>
<evidence type="ECO:0000256" key="2">
    <source>
        <dbReference type="SAM" id="SignalP"/>
    </source>
</evidence>
<dbReference type="GeneID" id="94580082"/>
<evidence type="ECO:0000259" key="3">
    <source>
        <dbReference type="Pfam" id="PF01298"/>
    </source>
</evidence>
<dbReference type="Proteomes" id="UP000193118">
    <property type="component" value="Unassembled WGS sequence"/>
</dbReference>
<accession>A0A1X3DBW4</accession>
<organism evidence="4 5">
    <name type="scientific">Neisseria dentiae</name>
    <dbReference type="NCBI Taxonomy" id="194197"/>
    <lineage>
        <taxon>Bacteria</taxon>
        <taxon>Pseudomonadati</taxon>
        <taxon>Pseudomonadota</taxon>
        <taxon>Betaproteobacteria</taxon>
        <taxon>Neisseriales</taxon>
        <taxon>Neisseriaceae</taxon>
        <taxon>Neisseria</taxon>
    </lineage>
</organism>
<evidence type="ECO:0000256" key="1">
    <source>
        <dbReference type="ARBA" id="ARBA00004442"/>
    </source>
</evidence>
<name>A0A1X3DBW4_9NEIS</name>
<dbReference type="GO" id="GO:0009279">
    <property type="term" value="C:cell outer membrane"/>
    <property type="evidence" value="ECO:0007669"/>
    <property type="project" value="UniProtKB-SubCell"/>
</dbReference>
<keyword evidence="5" id="KW-1185">Reference proteome</keyword>
<protein>
    <recommendedName>
        <fullName evidence="3">Transferrin-binding protein B C-lobe/N-lobe beta-barrel domain-containing protein</fullName>
    </recommendedName>
</protein>
<dbReference type="EMBL" id="MTBO01000011">
    <property type="protein sequence ID" value="OSI17265.1"/>
    <property type="molecule type" value="Genomic_DNA"/>
</dbReference>
<proteinExistence type="predicted"/>
<dbReference type="InterPro" id="IPR001677">
    <property type="entry name" value="TbpB_B_D"/>
</dbReference>
<feature type="chain" id="PRO_5013253617" description="Transferrin-binding protein B C-lobe/N-lobe beta-barrel domain-containing protein" evidence="2">
    <location>
        <begin position="16"/>
        <end position="200"/>
    </location>
</feature>
<dbReference type="Gene3D" id="2.40.160.90">
    <property type="match status" value="1"/>
</dbReference>
<dbReference type="InterPro" id="IPR011250">
    <property type="entry name" value="OMP/PagP_B-barrel"/>
</dbReference>